<dbReference type="PROSITE" id="PS51192">
    <property type="entry name" value="HELICASE_ATP_BIND_1"/>
    <property type="match status" value="1"/>
</dbReference>
<dbReference type="InterPro" id="IPR050628">
    <property type="entry name" value="SNF2_RAD54_helicase_TF"/>
</dbReference>
<dbReference type="InterPro" id="IPR038718">
    <property type="entry name" value="SNF2-like_sf"/>
</dbReference>
<dbReference type="InterPro" id="IPR014001">
    <property type="entry name" value="Helicase_ATP-bd"/>
</dbReference>
<accession>A0A7S3K2I4</accession>
<name>A0A7S3K2I4_9STRA</name>
<dbReference type="GO" id="GO:0006281">
    <property type="term" value="P:DNA repair"/>
    <property type="evidence" value="ECO:0007669"/>
    <property type="project" value="TreeGrafter"/>
</dbReference>
<dbReference type="GO" id="GO:0008094">
    <property type="term" value="F:ATP-dependent activity, acting on DNA"/>
    <property type="evidence" value="ECO:0007669"/>
    <property type="project" value="TreeGrafter"/>
</dbReference>
<keyword evidence="1" id="KW-0547">Nucleotide-binding</keyword>
<dbReference type="EMBL" id="HBIJ01017056">
    <property type="protein sequence ID" value="CAE0370583.1"/>
    <property type="molecule type" value="Transcribed_RNA"/>
</dbReference>
<dbReference type="CDD" id="cd18008">
    <property type="entry name" value="DEXDc_SHPRH-like"/>
    <property type="match status" value="1"/>
</dbReference>
<dbReference type="InterPro" id="IPR001650">
    <property type="entry name" value="Helicase_C-like"/>
</dbReference>
<dbReference type="Pfam" id="PF00176">
    <property type="entry name" value="SNF2-rel_dom"/>
    <property type="match status" value="1"/>
</dbReference>
<dbReference type="InterPro" id="IPR049730">
    <property type="entry name" value="SNF2/RAD54-like_C"/>
</dbReference>
<feature type="domain" description="Helicase C-terminal" evidence="6">
    <location>
        <begin position="991"/>
        <end position="1146"/>
    </location>
</feature>
<dbReference type="CDD" id="cd18793">
    <property type="entry name" value="SF2_C_SNF"/>
    <property type="match status" value="1"/>
</dbReference>
<dbReference type="AlphaFoldDB" id="A0A7S3K2I4"/>
<dbReference type="GO" id="GO:0005524">
    <property type="term" value="F:ATP binding"/>
    <property type="evidence" value="ECO:0007669"/>
    <property type="project" value="UniProtKB-KW"/>
</dbReference>
<evidence type="ECO:0000256" key="1">
    <source>
        <dbReference type="ARBA" id="ARBA00022741"/>
    </source>
</evidence>
<dbReference type="SUPFAM" id="SSF52540">
    <property type="entry name" value="P-loop containing nucleoside triphosphate hydrolases"/>
    <property type="match status" value="2"/>
</dbReference>
<evidence type="ECO:0000259" key="6">
    <source>
        <dbReference type="PROSITE" id="PS51194"/>
    </source>
</evidence>
<evidence type="ECO:0000256" key="4">
    <source>
        <dbReference type="SAM" id="MobiDB-lite"/>
    </source>
</evidence>
<organism evidence="7">
    <name type="scientific">Aureoumbra lagunensis</name>
    <dbReference type="NCBI Taxonomy" id="44058"/>
    <lineage>
        <taxon>Eukaryota</taxon>
        <taxon>Sar</taxon>
        <taxon>Stramenopiles</taxon>
        <taxon>Ochrophyta</taxon>
        <taxon>Pelagophyceae</taxon>
        <taxon>Pelagomonadales</taxon>
        <taxon>Aureoumbra</taxon>
    </lineage>
</organism>
<evidence type="ECO:0000259" key="5">
    <source>
        <dbReference type="PROSITE" id="PS51192"/>
    </source>
</evidence>
<feature type="region of interest" description="Disordered" evidence="4">
    <location>
        <begin position="1135"/>
        <end position="1208"/>
    </location>
</feature>
<evidence type="ECO:0008006" key="8">
    <source>
        <dbReference type="Google" id="ProtNLM"/>
    </source>
</evidence>
<dbReference type="PROSITE" id="PS51194">
    <property type="entry name" value="HELICASE_CTER"/>
    <property type="match status" value="1"/>
</dbReference>
<dbReference type="GO" id="GO:0005634">
    <property type="term" value="C:nucleus"/>
    <property type="evidence" value="ECO:0007669"/>
    <property type="project" value="TreeGrafter"/>
</dbReference>
<dbReference type="Gene3D" id="3.40.50.10810">
    <property type="entry name" value="Tandem AAA-ATPase domain"/>
    <property type="match status" value="1"/>
</dbReference>
<feature type="compositionally biased region" description="Low complexity" evidence="4">
    <location>
        <begin position="1135"/>
        <end position="1148"/>
    </location>
</feature>
<dbReference type="InterPro" id="IPR027417">
    <property type="entry name" value="P-loop_NTPase"/>
</dbReference>
<keyword evidence="2" id="KW-0378">Hydrolase</keyword>
<dbReference type="SMART" id="SM00490">
    <property type="entry name" value="HELICc"/>
    <property type="match status" value="1"/>
</dbReference>
<feature type="region of interest" description="Disordered" evidence="4">
    <location>
        <begin position="21"/>
        <end position="46"/>
    </location>
</feature>
<dbReference type="GO" id="GO:0016787">
    <property type="term" value="F:hydrolase activity"/>
    <property type="evidence" value="ECO:0007669"/>
    <property type="project" value="UniProtKB-KW"/>
</dbReference>
<feature type="compositionally biased region" description="Polar residues" evidence="4">
    <location>
        <begin position="1162"/>
        <end position="1186"/>
    </location>
</feature>
<dbReference type="SMART" id="SM00487">
    <property type="entry name" value="DEXDc"/>
    <property type="match status" value="1"/>
</dbReference>
<feature type="domain" description="Helicase ATP-binding" evidence="5">
    <location>
        <begin position="630"/>
        <end position="820"/>
    </location>
</feature>
<evidence type="ECO:0000256" key="3">
    <source>
        <dbReference type="ARBA" id="ARBA00022840"/>
    </source>
</evidence>
<evidence type="ECO:0000256" key="2">
    <source>
        <dbReference type="ARBA" id="ARBA00022801"/>
    </source>
</evidence>
<keyword evidence="3" id="KW-0067">ATP-binding</keyword>
<dbReference type="InterPro" id="IPR000330">
    <property type="entry name" value="SNF2_N"/>
</dbReference>
<reference evidence="7" key="1">
    <citation type="submission" date="2021-01" db="EMBL/GenBank/DDBJ databases">
        <authorList>
            <person name="Corre E."/>
            <person name="Pelletier E."/>
            <person name="Niang G."/>
            <person name="Scheremetjew M."/>
            <person name="Finn R."/>
            <person name="Kale V."/>
            <person name="Holt S."/>
            <person name="Cochrane G."/>
            <person name="Meng A."/>
            <person name="Brown T."/>
            <person name="Cohen L."/>
        </authorList>
    </citation>
    <scope>NUCLEOTIDE SEQUENCE</scope>
    <source>
        <strain evidence="7">CCMP1510</strain>
    </source>
</reference>
<dbReference type="PANTHER" id="PTHR45626:SF38">
    <property type="entry name" value="DEAD-BOX PROTEIN"/>
    <property type="match status" value="1"/>
</dbReference>
<dbReference type="Pfam" id="PF00271">
    <property type="entry name" value="Helicase_C"/>
    <property type="match status" value="1"/>
</dbReference>
<protein>
    <recommendedName>
        <fullName evidence="8">Helicase ATP-binding domain-containing protein</fullName>
    </recommendedName>
</protein>
<dbReference type="PANTHER" id="PTHR45626">
    <property type="entry name" value="TRANSCRIPTION TERMINATION FACTOR 2-RELATED"/>
    <property type="match status" value="1"/>
</dbReference>
<evidence type="ECO:0000313" key="7">
    <source>
        <dbReference type="EMBL" id="CAE0370583.1"/>
    </source>
</evidence>
<proteinExistence type="predicted"/>
<dbReference type="Gene3D" id="3.40.50.300">
    <property type="entry name" value="P-loop containing nucleotide triphosphate hydrolases"/>
    <property type="match status" value="1"/>
</dbReference>
<gene>
    <name evidence="7" type="ORF">ALAG00032_LOCUS11362</name>
</gene>
<sequence>MVVQVKRDRLSGQEIICIDLDDDDDENVPLPPPKRPKPSANDDDDDVVFIDPPSYTEAPQADMDCNGDDVAVVWTRNALVLPHLREDCTQKKFSRTEKNISLLHCEQCYCFVCDVQVKFCKEWYSHCLAHKGSSTWTKRRKEHRKHRNSGGESLKSLVRDQSLFQRQNGILPHRPSQNGVKTGLNRNCSCELCRGLSHWLQLKALEVHVRRSDSWTLAEIGCLEKTAKEQPELNVFKTDEYGLRLVNKRAVNQTLNFLRRGASFGVFRNGKVCSVCSAWVAEKSCTICGIPRADLCDPAKVVPRLLLQVQKTATDMTKLVKVGSFEIGYNLEWNLPSAQNDTKAVWAAHPEWQLPKDFEKIVKIAAGKACCSPFNLKSNTTRQAVVKFLKFFGKNRTFRLTNNFGVFSKEPIELENFNTLKSLLDIQPRLQEPMSCSDDAIDVDFQISITRSSLVQSAFRVSMVIGVYFTEKVFRPPIQAKASSRNKCFEVMTLLGLFPKIHTTWTPPESAKSEDYEIQASVKTLNSGGWASTAVDIESLQYSIIAETKKKSQQYNSIRGLIIDLENRGHAEIPQPDGLTVTLLPFQRQAVRWMLDQEHLPGGINSHLFSQVQLNGQSFMYCPVFGYFRKDPINTTRGGILATEMGMGKTIISVGTILANPPPIGNPAAWGSLIPGKTLAKGTLVVCPVSLVGQWCNECEQKLAGNYRIYRYYGSSRTTNVDLLKEYDIVVTTYLVLVSDKRGNNKGSAQSIRDHGVPPLERLHWWRIILDESHTIKAPNTIQTKSVVALSSLRKWCVTGTPINGSSADIASQLNFLGVHHLGETNLFNNHFTKGSNPYPILSFLRRVILRHSKNQLFLEKRGNPPPPPRKLLDLPPRRDNELLVDMNHEESRAYKALEVAAQRAVEAVGKWSASNRATATFLLHSILRPLRQACSGGVIAAASSITTPSEKSSAAGATAANLTQKIDIEDDAHVENIHSSGVRMLSKVNTLVDNLRRIRNDDPNAKSLVFSQFSNTLIFLQEELPKHDFQYRTLKGDMSMNARARALRDFQEDPPTTIFLISVRAAACGINLTQASHVFLMEPTMNPALQDQAIGRVHRMGQQRCVQIHHVVVRDSVETRIRKLLYGVSKASSISQVPTTQSQPQQSDKAHPSSAPILQPTPMTNEDQSVQPMQIDQPLQSSQACEPTKPFNDITSTAVNADDQPKPITTQDCLAGSLRADNAKLNYNKFAELVGIQNI</sequence>